<evidence type="ECO:0000256" key="1">
    <source>
        <dbReference type="ARBA" id="ARBA00004141"/>
    </source>
</evidence>
<dbReference type="Proteomes" id="UP001596417">
    <property type="component" value="Unassembled WGS sequence"/>
</dbReference>
<evidence type="ECO:0000256" key="4">
    <source>
        <dbReference type="ARBA" id="ARBA00023136"/>
    </source>
</evidence>
<reference evidence="6 7" key="1">
    <citation type="journal article" date="2019" name="Int. J. Syst. Evol. Microbiol.">
        <title>The Global Catalogue of Microorganisms (GCM) 10K type strain sequencing project: providing services to taxonomists for standard genome sequencing and annotation.</title>
        <authorList>
            <consortium name="The Broad Institute Genomics Platform"/>
            <consortium name="The Broad Institute Genome Sequencing Center for Infectious Disease"/>
            <person name="Wu L."/>
            <person name="Ma J."/>
        </authorList>
    </citation>
    <scope>NUCLEOTIDE SEQUENCE [LARGE SCALE GENOMIC DNA]</scope>
    <source>
        <strain evidence="6 7">RDMS1</strain>
    </source>
</reference>
<evidence type="ECO:0000313" key="7">
    <source>
        <dbReference type="Proteomes" id="UP001596417"/>
    </source>
</evidence>
<comment type="caution">
    <text evidence="6">The sequence shown here is derived from an EMBL/GenBank/DDBJ whole genome shotgun (WGS) entry which is preliminary data.</text>
</comment>
<dbReference type="EMBL" id="JBHTAX010000004">
    <property type="protein sequence ID" value="MFC7192179.1"/>
    <property type="molecule type" value="Genomic_DNA"/>
</dbReference>
<accession>A0ABD5YS01</accession>
<sequence length="171" mass="18918">MASVINENTLKTVDNGRAAVGDILSEAQSQLQKVFIVFVLGFMGTFQILRKWGFDYLKERALPEEASVNAITAFDVVLLQTKVSLICGILVAIPVLFYVSRDALRARGLFPKSLFLAGSSLFSDSPSSCSFSQEWPTRTIYSSRYYSSFSARIQPNPASKHITRLSVGFAF</sequence>
<protein>
    <submittedName>
        <fullName evidence="6">Twin-arginine translocase subunit TatC</fullName>
    </submittedName>
</protein>
<dbReference type="RefSeq" id="WP_390206663.1">
    <property type="nucleotide sequence ID" value="NZ_JBHSZC010000003.1"/>
</dbReference>
<evidence type="ECO:0000256" key="3">
    <source>
        <dbReference type="ARBA" id="ARBA00022989"/>
    </source>
</evidence>
<gene>
    <name evidence="6" type="ORF">ACFQL7_21760</name>
</gene>
<evidence type="ECO:0000313" key="6">
    <source>
        <dbReference type="EMBL" id="MFC7192179.1"/>
    </source>
</evidence>
<feature type="transmembrane region" description="Helical" evidence="5">
    <location>
        <begin position="73"/>
        <end position="99"/>
    </location>
</feature>
<name>A0ABD5YS01_9EURY</name>
<dbReference type="InterPro" id="IPR002033">
    <property type="entry name" value="TatC"/>
</dbReference>
<keyword evidence="4 5" id="KW-0472">Membrane</keyword>
<dbReference type="Pfam" id="PF00902">
    <property type="entry name" value="TatC"/>
    <property type="match status" value="1"/>
</dbReference>
<evidence type="ECO:0000256" key="5">
    <source>
        <dbReference type="SAM" id="Phobius"/>
    </source>
</evidence>
<proteinExistence type="predicted"/>
<dbReference type="PANTHER" id="PTHR30371">
    <property type="entry name" value="SEC-INDEPENDENT PROTEIN TRANSLOCASE PROTEIN TATC"/>
    <property type="match status" value="1"/>
</dbReference>
<dbReference type="AlphaFoldDB" id="A0ABD5YS01"/>
<comment type="subcellular location">
    <subcellularLocation>
        <location evidence="1">Membrane</location>
        <topology evidence="1">Multi-pass membrane protein</topology>
    </subcellularLocation>
</comment>
<keyword evidence="2 5" id="KW-0812">Transmembrane</keyword>
<keyword evidence="3 5" id="KW-1133">Transmembrane helix</keyword>
<keyword evidence="7" id="KW-1185">Reference proteome</keyword>
<dbReference type="GO" id="GO:0016020">
    <property type="term" value="C:membrane"/>
    <property type="evidence" value="ECO:0007669"/>
    <property type="project" value="UniProtKB-SubCell"/>
</dbReference>
<feature type="transmembrane region" description="Helical" evidence="5">
    <location>
        <begin position="34"/>
        <end position="53"/>
    </location>
</feature>
<dbReference type="PANTHER" id="PTHR30371:SF0">
    <property type="entry name" value="SEC-INDEPENDENT PROTEIN TRANSLOCASE PROTEIN TATC, CHLOROPLASTIC-RELATED"/>
    <property type="match status" value="1"/>
</dbReference>
<organism evidence="6 7">
    <name type="scientific">Halocatena marina</name>
    <dbReference type="NCBI Taxonomy" id="2934937"/>
    <lineage>
        <taxon>Archaea</taxon>
        <taxon>Methanobacteriati</taxon>
        <taxon>Methanobacteriota</taxon>
        <taxon>Stenosarchaea group</taxon>
        <taxon>Halobacteria</taxon>
        <taxon>Halobacteriales</taxon>
        <taxon>Natronomonadaceae</taxon>
        <taxon>Halocatena</taxon>
    </lineage>
</organism>
<evidence type="ECO:0000256" key="2">
    <source>
        <dbReference type="ARBA" id="ARBA00022692"/>
    </source>
</evidence>